<evidence type="ECO:0000313" key="2">
    <source>
        <dbReference type="Proteomes" id="UP000663935"/>
    </source>
</evidence>
<dbReference type="RefSeq" id="WP_207971904.1">
    <property type="nucleotide sequence ID" value="NZ_CP071795.1"/>
</dbReference>
<organism evidence="1 2">
    <name type="scientific">Polaribacter batillariae</name>
    <dbReference type="NCBI Taxonomy" id="2808900"/>
    <lineage>
        <taxon>Bacteria</taxon>
        <taxon>Pseudomonadati</taxon>
        <taxon>Bacteroidota</taxon>
        <taxon>Flavobacteriia</taxon>
        <taxon>Flavobacteriales</taxon>
        <taxon>Flavobacteriaceae</taxon>
    </lineage>
</organism>
<keyword evidence="2" id="KW-1185">Reference proteome</keyword>
<dbReference type="EMBL" id="CP071795">
    <property type="protein sequence ID" value="QTD37745.1"/>
    <property type="molecule type" value="Genomic_DNA"/>
</dbReference>
<proteinExistence type="predicted"/>
<name>A0ABX7SU33_9FLAO</name>
<dbReference type="Proteomes" id="UP000663935">
    <property type="component" value="Chromosome"/>
</dbReference>
<evidence type="ECO:0000313" key="1">
    <source>
        <dbReference type="EMBL" id="QTD37745.1"/>
    </source>
</evidence>
<sequence length="130" mass="15499">MEQENDFIQREIKKIILFFESLLSKLSGASSKTEQSIINNFDTELKEKLSVGFFEMLSLENNDLKLRIKEVDILILENLVIVLYEIYKNKNLIEDKFNLKRILLIIIDRIEYKSRTFSLERQKIKNNLKL</sequence>
<protein>
    <submittedName>
        <fullName evidence="1">Uncharacterized protein</fullName>
    </submittedName>
</protein>
<reference evidence="1 2" key="1">
    <citation type="submission" date="2021-03" db="EMBL/GenBank/DDBJ databases">
        <title>Complete genome of Polaribacter_sp.G4M1.</title>
        <authorList>
            <person name="Jeong S.W."/>
            <person name="Bae J.W."/>
        </authorList>
    </citation>
    <scope>NUCLEOTIDE SEQUENCE [LARGE SCALE GENOMIC DNA]</scope>
    <source>
        <strain evidence="1 2">G4M1</strain>
    </source>
</reference>
<accession>A0ABX7SU33</accession>
<gene>
    <name evidence="1" type="ORF">JL193_00050</name>
</gene>